<keyword evidence="1" id="KW-0812">Transmembrane</keyword>
<evidence type="ECO:0000313" key="2">
    <source>
        <dbReference type="EMBL" id="EFB74308.1"/>
    </source>
</evidence>
<evidence type="ECO:0000256" key="1">
    <source>
        <dbReference type="SAM" id="Phobius"/>
    </source>
</evidence>
<evidence type="ECO:0000313" key="3">
    <source>
        <dbReference type="Proteomes" id="UP000003438"/>
    </source>
</evidence>
<protein>
    <submittedName>
        <fullName evidence="2">Uncharacterized protein</fullName>
    </submittedName>
</protein>
<keyword evidence="1" id="KW-0472">Membrane</keyword>
<comment type="caution">
    <text evidence="2">The sequence shown here is derived from an EMBL/GenBank/DDBJ whole genome shotgun (WGS) entry which is preliminary data.</text>
</comment>
<dbReference type="Proteomes" id="UP000003438">
    <property type="component" value="Unassembled WGS sequence"/>
</dbReference>
<dbReference type="STRING" id="411471.SUBVAR_07405"/>
<feature type="transmembrane region" description="Helical" evidence="1">
    <location>
        <begin position="47"/>
        <end position="72"/>
    </location>
</feature>
<accession>D1PSM2</accession>
<name>D1PSM2_9FIRM</name>
<reference evidence="2" key="1">
    <citation type="submission" date="2009-12" db="EMBL/GenBank/DDBJ databases">
        <authorList>
            <person name="Weinstock G."/>
            <person name="Sodergren E."/>
            <person name="Clifton S."/>
            <person name="Fulton L."/>
            <person name="Fulton B."/>
            <person name="Courtney L."/>
            <person name="Fronick C."/>
            <person name="Harrison M."/>
            <person name="Strong C."/>
            <person name="Farmer C."/>
            <person name="Delahaunty K."/>
            <person name="Markovic C."/>
            <person name="Hall O."/>
            <person name="Minx P."/>
            <person name="Tomlinson C."/>
            <person name="Mitreva M."/>
            <person name="Nelson J."/>
            <person name="Hou S."/>
            <person name="Wollam A."/>
            <person name="Pepin K.H."/>
            <person name="Johnson M."/>
            <person name="Bhonagiri V."/>
            <person name="Nash W.E."/>
            <person name="Warren W."/>
            <person name="Chinwalla A."/>
            <person name="Mardis E.R."/>
            <person name="Wilson R.K."/>
        </authorList>
    </citation>
    <scope>NUCLEOTIDE SEQUENCE [LARGE SCALE GENOMIC DNA]</scope>
    <source>
        <strain evidence="2">DSM 15176</strain>
    </source>
</reference>
<feature type="transmembrane region" description="Helical" evidence="1">
    <location>
        <begin position="7"/>
        <end position="35"/>
    </location>
</feature>
<proteinExistence type="predicted"/>
<organism evidence="2 3">
    <name type="scientific">Subdoligranulum variabile DSM 15176</name>
    <dbReference type="NCBI Taxonomy" id="411471"/>
    <lineage>
        <taxon>Bacteria</taxon>
        <taxon>Bacillati</taxon>
        <taxon>Bacillota</taxon>
        <taxon>Clostridia</taxon>
        <taxon>Eubacteriales</taxon>
        <taxon>Oscillospiraceae</taxon>
        <taxon>Subdoligranulum</taxon>
    </lineage>
</organism>
<feature type="transmembrane region" description="Helical" evidence="1">
    <location>
        <begin position="222"/>
        <end position="250"/>
    </location>
</feature>
<keyword evidence="1" id="KW-1133">Transmembrane helix</keyword>
<dbReference type="InterPro" id="IPR046108">
    <property type="entry name" value="TrbL_5"/>
</dbReference>
<sequence length="286" mass="31118">MEVIGKFILNLIADGIATLIHDIFVALLTVIMDFVSKMIVSLWDDSIISAIVSCSSWIAMGVFAIGCILMLYDILEARSEEKTVYMSSVTKNFVSGLAFALFGPKLVHVMTKAILSLIQLLKLSDSVTNFEGTEYANSLTNLWLSPDLVVGSSLLESVICFFIVVIGSGVFIYKITLRFVQFITLIAMVPLYETSVLRGDQTAFSGWFRQAMAVGLTFFFEYFFYALAITLLMSTGIANTFLGMGCLLGMGGVSRTLDKYGLSSAGPHINPTGVAYFAGAVKGLLK</sequence>
<feature type="transmembrane region" description="Helical" evidence="1">
    <location>
        <begin position="179"/>
        <end position="197"/>
    </location>
</feature>
<dbReference type="EMBL" id="ACBY02000078">
    <property type="protein sequence ID" value="EFB74308.1"/>
    <property type="molecule type" value="Genomic_DNA"/>
</dbReference>
<dbReference type="AlphaFoldDB" id="D1PSM2"/>
<dbReference type="HOGENOM" id="CLU_972960_0_0_9"/>
<dbReference type="RefSeq" id="WP_007048750.1">
    <property type="nucleotide sequence ID" value="NZ_GG704773.1"/>
</dbReference>
<keyword evidence="3" id="KW-1185">Reference proteome</keyword>
<gene>
    <name evidence="2" type="ORF">SUBVAR_07405</name>
</gene>
<feature type="transmembrane region" description="Helical" evidence="1">
    <location>
        <begin position="148"/>
        <end position="172"/>
    </location>
</feature>
<dbReference type="Pfam" id="PF19511">
    <property type="entry name" value="TrbL_5"/>
    <property type="match status" value="1"/>
</dbReference>
<feature type="transmembrane region" description="Helical" evidence="1">
    <location>
        <begin position="93"/>
        <end position="118"/>
    </location>
</feature>